<dbReference type="SMART" id="SM00562">
    <property type="entry name" value="NDK"/>
    <property type="match status" value="1"/>
</dbReference>
<dbReference type="PATRIC" id="fig|1527444.3.peg.390"/>
<evidence type="ECO:0000256" key="10">
    <source>
        <dbReference type="ARBA" id="ARBA00024802"/>
    </source>
</evidence>
<dbReference type="HAMAP" id="MF_00451">
    <property type="entry name" value="NDP_kinase"/>
    <property type="match status" value="1"/>
</dbReference>
<dbReference type="EMBL" id="JPSP01000003">
    <property type="protein sequence ID" value="KFF41779.1"/>
    <property type="molecule type" value="Genomic_DNA"/>
</dbReference>
<evidence type="ECO:0000313" key="17">
    <source>
        <dbReference type="EMBL" id="KFF41779.1"/>
    </source>
</evidence>
<evidence type="ECO:0000256" key="15">
    <source>
        <dbReference type="RuleBase" id="RU004013"/>
    </source>
</evidence>
<dbReference type="Proteomes" id="UP000028922">
    <property type="component" value="Unassembled WGS sequence"/>
</dbReference>
<evidence type="ECO:0000256" key="2">
    <source>
        <dbReference type="ARBA" id="ARBA00008142"/>
    </source>
</evidence>
<dbReference type="FunFam" id="3.30.70.141:FF:000002">
    <property type="entry name" value="Nucleoside diphosphate kinase"/>
    <property type="match status" value="1"/>
</dbReference>
<evidence type="ECO:0000256" key="8">
    <source>
        <dbReference type="ARBA" id="ARBA00022842"/>
    </source>
</evidence>
<evidence type="ECO:0000256" key="4">
    <source>
        <dbReference type="ARBA" id="ARBA00022723"/>
    </source>
</evidence>
<dbReference type="GO" id="GO:0004550">
    <property type="term" value="F:nucleoside diphosphate kinase activity"/>
    <property type="evidence" value="ECO:0007669"/>
    <property type="project" value="UniProtKB-UniRule"/>
</dbReference>
<dbReference type="InterPro" id="IPR034907">
    <property type="entry name" value="NDK-like_dom"/>
</dbReference>
<evidence type="ECO:0000256" key="7">
    <source>
        <dbReference type="ARBA" id="ARBA00022840"/>
    </source>
</evidence>
<feature type="binding site" evidence="12 13">
    <location>
        <position position="91"/>
    </location>
    <ligand>
        <name>ATP</name>
        <dbReference type="ChEBI" id="CHEBI:30616"/>
    </ligand>
</feature>
<comment type="caution">
    <text evidence="17">The sequence shown here is derived from an EMBL/GenBank/DDBJ whole genome shotgun (WGS) entry which is preliminary data.</text>
</comment>
<feature type="binding site" evidence="12 13">
    <location>
        <position position="85"/>
    </location>
    <ligand>
        <name>ATP</name>
        <dbReference type="ChEBI" id="CHEBI:30616"/>
    </ligand>
</feature>
<dbReference type="PROSITE" id="PS00469">
    <property type="entry name" value="NDPK"/>
    <property type="match status" value="1"/>
</dbReference>
<dbReference type="EC" id="2.7.4.6" evidence="12 15"/>
<keyword evidence="8 12" id="KW-0460">Magnesium</keyword>
<proteinExistence type="inferred from homology"/>
<name>A0A086CHW5_9CHRO</name>
<protein>
    <recommendedName>
        <fullName evidence="12 15">Nucleoside diphosphate kinase</fullName>
        <shortName evidence="12">NDK</shortName>
        <shortName evidence="12">NDP kinase</shortName>
        <ecNumber evidence="12 15">2.7.4.6</ecNumber>
    </recommendedName>
    <alternativeName>
        <fullName evidence="12">Nucleoside-2-P kinase</fullName>
    </alternativeName>
</protein>
<keyword evidence="3 12" id="KW-0808">Transferase</keyword>
<feature type="active site" description="Pros-phosphohistidine intermediate" evidence="12 13">
    <location>
        <position position="115"/>
    </location>
</feature>
<dbReference type="InterPro" id="IPR036850">
    <property type="entry name" value="NDK-like_dom_sf"/>
</dbReference>
<dbReference type="eggNOG" id="COG0105">
    <property type="taxonomic scope" value="Bacteria"/>
</dbReference>
<keyword evidence="5 12" id="KW-0547">Nucleotide-binding</keyword>
<dbReference type="PANTHER" id="PTHR11349">
    <property type="entry name" value="NUCLEOSIDE DIPHOSPHATE KINASE"/>
    <property type="match status" value="1"/>
</dbReference>
<evidence type="ECO:0000256" key="1">
    <source>
        <dbReference type="ARBA" id="ARBA00001946"/>
    </source>
</evidence>
<feature type="domain" description="Nucleoside diphosphate kinase-like" evidence="16">
    <location>
        <begin position="1"/>
        <end position="138"/>
    </location>
</feature>
<feature type="binding site" evidence="12 13">
    <location>
        <position position="57"/>
    </location>
    <ligand>
        <name>ATP</name>
        <dbReference type="ChEBI" id="CHEBI:30616"/>
    </ligand>
</feature>
<comment type="catalytic activity">
    <reaction evidence="12 15">
        <text>a 2'-deoxyribonucleoside 5'-diphosphate + ATP = a 2'-deoxyribonucleoside 5'-triphosphate + ADP</text>
        <dbReference type="Rhea" id="RHEA:44640"/>
        <dbReference type="ChEBI" id="CHEBI:30616"/>
        <dbReference type="ChEBI" id="CHEBI:61560"/>
        <dbReference type="ChEBI" id="CHEBI:73316"/>
        <dbReference type="ChEBI" id="CHEBI:456216"/>
        <dbReference type="EC" id="2.7.4.6"/>
    </reaction>
</comment>
<comment type="catalytic activity">
    <reaction evidence="11">
        <text>dZDP + ATP = dZTP + ADP</text>
        <dbReference type="Rhea" id="RHEA:67644"/>
        <dbReference type="ChEBI" id="CHEBI:30616"/>
        <dbReference type="ChEBI" id="CHEBI:172929"/>
        <dbReference type="ChEBI" id="CHEBI:172931"/>
        <dbReference type="ChEBI" id="CHEBI:456216"/>
    </reaction>
</comment>
<dbReference type="CDD" id="cd04413">
    <property type="entry name" value="NDPk_I"/>
    <property type="match status" value="1"/>
</dbReference>
<feature type="binding site" evidence="12 13">
    <location>
        <position position="102"/>
    </location>
    <ligand>
        <name>ATP</name>
        <dbReference type="ChEBI" id="CHEBI:30616"/>
    </ligand>
</feature>
<comment type="function">
    <text evidence="10">(Microbial infection) Catalyzes the phosphorylation of dZDP to dZTP, when the bacterium is infected by a phage that produces the substrate for the synthesis of dZTP (2- amino-2'-deoxyadenosine 5'-triphosphate), which is then used by the phage as a DNA polymerase substrate.</text>
</comment>
<keyword evidence="7 12" id="KW-0067">ATP-binding</keyword>
<comment type="function">
    <text evidence="12">Major role in the synthesis of nucleoside triphosphates other than ATP. The ATP gamma phosphate is transferred to the NDP beta phosphate via a ping-pong mechanism, using a phosphorylated active-site intermediate.</text>
</comment>
<dbReference type="GO" id="GO:0006183">
    <property type="term" value="P:GTP biosynthetic process"/>
    <property type="evidence" value="ECO:0007669"/>
    <property type="project" value="UniProtKB-UniRule"/>
</dbReference>
<comment type="catalytic activity">
    <reaction evidence="12">
        <text>a ribonucleoside 5'-diphosphate + ATP = a ribonucleoside 5'-triphosphate + ADP</text>
        <dbReference type="Rhea" id="RHEA:18113"/>
        <dbReference type="ChEBI" id="CHEBI:30616"/>
        <dbReference type="ChEBI" id="CHEBI:57930"/>
        <dbReference type="ChEBI" id="CHEBI:61557"/>
        <dbReference type="ChEBI" id="CHEBI:456216"/>
        <dbReference type="EC" id="2.7.4.6"/>
    </reaction>
</comment>
<evidence type="ECO:0000313" key="18">
    <source>
        <dbReference type="Proteomes" id="UP000028922"/>
    </source>
</evidence>
<comment type="subunit">
    <text evidence="12">Homotetramer.</text>
</comment>
<reference evidence="17 18" key="1">
    <citation type="submission" date="2014-08" db="EMBL/GenBank/DDBJ databases">
        <title>Comparative genomics reveals surprising divergence of two closely related strains of uncultivated UCYN-A cyanobacteria.</title>
        <authorList>
            <person name="Bombar D."/>
            <person name="Heller P."/>
            <person name="Sanchez-Baracaldo P."/>
            <person name="Carter B.J."/>
            <person name="Zert J.P."/>
        </authorList>
    </citation>
    <scope>NUCLEOTIDE SEQUENCE [LARGE SCALE GENOMIC DNA]</scope>
</reference>
<evidence type="ECO:0000256" key="14">
    <source>
        <dbReference type="RuleBase" id="RU004011"/>
    </source>
</evidence>
<accession>A0A086CHW5</accession>
<dbReference type="NCBIfam" id="NF001908">
    <property type="entry name" value="PRK00668.1"/>
    <property type="match status" value="1"/>
</dbReference>
<gene>
    <name evidence="12" type="primary">ndk</name>
    <name evidence="17" type="ORF">ucyna2_00408</name>
</gene>
<evidence type="ECO:0000256" key="12">
    <source>
        <dbReference type="HAMAP-Rule" id="MF_00451"/>
    </source>
</evidence>
<feature type="binding site" evidence="12 13">
    <location>
        <position position="9"/>
    </location>
    <ligand>
        <name>ATP</name>
        <dbReference type="ChEBI" id="CHEBI:30616"/>
    </ligand>
</feature>
<dbReference type="GO" id="GO:0006228">
    <property type="term" value="P:UTP biosynthetic process"/>
    <property type="evidence" value="ECO:0007669"/>
    <property type="project" value="UniProtKB-UniRule"/>
</dbReference>
<keyword evidence="6 12" id="KW-0418">Kinase</keyword>
<comment type="similarity">
    <text evidence="2 12 13 14">Belongs to the NDK family.</text>
</comment>
<keyword evidence="12" id="KW-0963">Cytoplasm</keyword>
<dbReference type="AlphaFoldDB" id="A0A086CHW5"/>
<dbReference type="GO" id="GO:0046872">
    <property type="term" value="F:metal ion binding"/>
    <property type="evidence" value="ECO:0007669"/>
    <property type="project" value="UniProtKB-KW"/>
</dbReference>
<dbReference type="PROSITE" id="PS51374">
    <property type="entry name" value="NDPK_LIKE"/>
    <property type="match status" value="1"/>
</dbReference>
<evidence type="ECO:0000256" key="11">
    <source>
        <dbReference type="ARBA" id="ARBA00047945"/>
    </source>
</evidence>
<comment type="cofactor">
    <cofactor evidence="1 12">
        <name>Mg(2+)</name>
        <dbReference type="ChEBI" id="CHEBI:18420"/>
    </cofactor>
</comment>
<evidence type="ECO:0000256" key="5">
    <source>
        <dbReference type="ARBA" id="ARBA00022741"/>
    </source>
</evidence>
<dbReference type="Pfam" id="PF00334">
    <property type="entry name" value="NDK"/>
    <property type="match status" value="1"/>
</dbReference>
<evidence type="ECO:0000259" key="16">
    <source>
        <dbReference type="SMART" id="SM00562"/>
    </source>
</evidence>
<keyword evidence="12" id="KW-0597">Phosphoprotein</keyword>
<dbReference type="InterPro" id="IPR001564">
    <property type="entry name" value="Nucleoside_diP_kinase"/>
</dbReference>
<comment type="subcellular location">
    <subcellularLocation>
        <location evidence="12">Cytoplasm</location>
    </subcellularLocation>
</comment>
<keyword evidence="9 12" id="KW-0546">Nucleotide metabolism</keyword>
<dbReference type="Gene3D" id="3.30.70.141">
    <property type="entry name" value="Nucleoside diphosphate kinase-like domain"/>
    <property type="match status" value="1"/>
</dbReference>
<dbReference type="GO" id="GO:0005524">
    <property type="term" value="F:ATP binding"/>
    <property type="evidence" value="ECO:0007669"/>
    <property type="project" value="UniProtKB-UniRule"/>
</dbReference>
<dbReference type="GO" id="GO:0006241">
    <property type="term" value="P:CTP biosynthetic process"/>
    <property type="evidence" value="ECO:0007669"/>
    <property type="project" value="UniProtKB-UniRule"/>
</dbReference>
<dbReference type="SUPFAM" id="SSF54919">
    <property type="entry name" value="Nucleoside diphosphate kinase, NDK"/>
    <property type="match status" value="1"/>
</dbReference>
<dbReference type="GO" id="GO:0005737">
    <property type="term" value="C:cytoplasm"/>
    <property type="evidence" value="ECO:0007669"/>
    <property type="project" value="UniProtKB-SubCell"/>
</dbReference>
<dbReference type="STRING" id="1527444.ucyna2_00408"/>
<evidence type="ECO:0000256" key="13">
    <source>
        <dbReference type="PROSITE-ProRule" id="PRU00706"/>
    </source>
</evidence>
<evidence type="ECO:0000256" key="3">
    <source>
        <dbReference type="ARBA" id="ARBA00022679"/>
    </source>
</evidence>
<evidence type="ECO:0000256" key="9">
    <source>
        <dbReference type="ARBA" id="ARBA00023080"/>
    </source>
</evidence>
<dbReference type="InterPro" id="IPR023005">
    <property type="entry name" value="Nucleoside_diP_kinase_AS"/>
</dbReference>
<dbReference type="PRINTS" id="PR01243">
    <property type="entry name" value="NUCDPKINASE"/>
</dbReference>
<keyword evidence="4 12" id="KW-0479">Metal-binding</keyword>
<organism evidence="17 18">
    <name type="scientific">Candidatus Atelocyanobacterium thalassa isolate SIO64986</name>
    <dbReference type="NCBI Taxonomy" id="1527444"/>
    <lineage>
        <taxon>Bacteria</taxon>
        <taxon>Bacillati</taxon>
        <taxon>Cyanobacteriota</taxon>
        <taxon>Cyanophyceae</taxon>
        <taxon>Oscillatoriophycideae</taxon>
        <taxon>Chroococcales</taxon>
        <taxon>Aphanothecaceae</taxon>
        <taxon>Candidatus Atelocyanobacterium</taxon>
        <taxon>Candidatus Atelocyanobacterium thalassae</taxon>
    </lineage>
</organism>
<evidence type="ECO:0000256" key="6">
    <source>
        <dbReference type="ARBA" id="ARBA00022777"/>
    </source>
</evidence>
<feature type="binding site" evidence="12 13">
    <location>
        <position position="112"/>
    </location>
    <ligand>
        <name>ATP</name>
        <dbReference type="ChEBI" id="CHEBI:30616"/>
    </ligand>
</feature>
<sequence length="149" mass="16816">MERTFIMIKPDGVQRKLISEVISRFEVKGFTLLGLKLMSVSKELAEEHYNIHKERPFFKDLVEFICSSPVVAMVWEGEGVVTSSRKIIGATNPLEADSGTIRGDFGISVGRNLIHGSDAIITAETEINLWFDEKELVSWEPTLKSWLCE</sequence>